<keyword evidence="2" id="KW-1185">Reference proteome</keyword>
<name>A0ACC2RVS1_9FUNG</name>
<evidence type="ECO:0000313" key="1">
    <source>
        <dbReference type="EMBL" id="KAJ9054134.1"/>
    </source>
</evidence>
<comment type="caution">
    <text evidence="1">The sequence shown here is derived from an EMBL/GenBank/DDBJ whole genome shotgun (WGS) entry which is preliminary data.</text>
</comment>
<proteinExistence type="predicted"/>
<evidence type="ECO:0000313" key="2">
    <source>
        <dbReference type="Proteomes" id="UP001165960"/>
    </source>
</evidence>
<accession>A0ACC2RVS1</accession>
<reference evidence="1" key="1">
    <citation type="submission" date="2022-04" db="EMBL/GenBank/DDBJ databases">
        <title>Genome of the entomopathogenic fungus Entomophthora muscae.</title>
        <authorList>
            <person name="Elya C."/>
            <person name="Lovett B.R."/>
            <person name="Lee E."/>
            <person name="Macias A.M."/>
            <person name="Hajek A.E."/>
            <person name="De Bivort B.L."/>
            <person name="Kasson M.T."/>
            <person name="De Fine Licht H.H."/>
            <person name="Stajich J.E."/>
        </authorList>
    </citation>
    <scope>NUCLEOTIDE SEQUENCE</scope>
    <source>
        <strain evidence="1">Berkeley</strain>
    </source>
</reference>
<sequence>MPALDANLHGVGISLVGPTIEMGGHKYIILGITHLIKWVAATSSASAIQLLLPPDWDILLIDMEFLRPLLNSQLVLVAIRISLCPTIPLQMGM</sequence>
<organism evidence="1 2">
    <name type="scientific">Entomophthora muscae</name>
    <dbReference type="NCBI Taxonomy" id="34485"/>
    <lineage>
        <taxon>Eukaryota</taxon>
        <taxon>Fungi</taxon>
        <taxon>Fungi incertae sedis</taxon>
        <taxon>Zoopagomycota</taxon>
        <taxon>Entomophthoromycotina</taxon>
        <taxon>Entomophthoromycetes</taxon>
        <taxon>Entomophthorales</taxon>
        <taxon>Entomophthoraceae</taxon>
        <taxon>Entomophthora</taxon>
    </lineage>
</organism>
<gene>
    <name evidence="1" type="ORF">DSO57_1017792</name>
</gene>
<protein>
    <submittedName>
        <fullName evidence="1">Uncharacterized protein</fullName>
    </submittedName>
</protein>
<dbReference type="Proteomes" id="UP001165960">
    <property type="component" value="Unassembled WGS sequence"/>
</dbReference>
<dbReference type="EMBL" id="QTSX02006465">
    <property type="protein sequence ID" value="KAJ9054134.1"/>
    <property type="molecule type" value="Genomic_DNA"/>
</dbReference>